<comment type="caution">
    <text evidence="2">The sequence shown here is derived from an EMBL/GenBank/DDBJ whole genome shotgun (WGS) entry which is preliminary data.</text>
</comment>
<sequence>MPTKTIVDLAVELLVFLGISALVSIVVAMPFPKVRVSRSRVCRVIVGGTAAGVVAAEIWAQFYHHERLGRAAITICIVVSLIWAVVSAVVSSRSDSSA</sequence>
<feature type="transmembrane region" description="Helical" evidence="1">
    <location>
        <begin position="6"/>
        <end position="29"/>
    </location>
</feature>
<name>A0AA44U619_CUTAC</name>
<dbReference type="EMBL" id="LKVB01000002">
    <property type="protein sequence ID" value="PHJ28211.1"/>
    <property type="molecule type" value="Genomic_DNA"/>
</dbReference>
<protein>
    <submittedName>
        <fullName evidence="2">Uncharacterized protein</fullName>
    </submittedName>
</protein>
<keyword evidence="1" id="KW-0812">Transmembrane</keyword>
<evidence type="ECO:0000313" key="3">
    <source>
        <dbReference type="Proteomes" id="UP000223982"/>
    </source>
</evidence>
<dbReference type="RefSeq" id="WP_002521149.1">
    <property type="nucleotide sequence ID" value="NZ_CAJTKC010000002.1"/>
</dbReference>
<reference evidence="2 3" key="1">
    <citation type="submission" date="2017-02" db="EMBL/GenBank/DDBJ databases">
        <title>Prevalence of linear plasmids in Propionibacterium acnes isolates obtained from cancerous prostatic tissue.</title>
        <authorList>
            <person name="Davidsson S."/>
            <person name="Bruggemann H."/>
        </authorList>
    </citation>
    <scope>NUCLEOTIDE SEQUENCE [LARGE SCALE GENOMIC DNA]</scope>
    <source>
        <strain evidence="2 3">09-9</strain>
    </source>
</reference>
<dbReference type="AlphaFoldDB" id="A0AA44U619"/>
<accession>A0AA44U619</accession>
<feature type="transmembrane region" description="Helical" evidence="1">
    <location>
        <begin position="41"/>
        <end position="62"/>
    </location>
</feature>
<keyword evidence="1" id="KW-0472">Membrane</keyword>
<proteinExistence type="predicted"/>
<evidence type="ECO:0000256" key="1">
    <source>
        <dbReference type="SAM" id="Phobius"/>
    </source>
</evidence>
<evidence type="ECO:0000313" key="2">
    <source>
        <dbReference type="EMBL" id="PHJ28211.1"/>
    </source>
</evidence>
<gene>
    <name evidence="2" type="ORF">APS60_01750</name>
</gene>
<dbReference type="Proteomes" id="UP000223982">
    <property type="component" value="Unassembled WGS sequence"/>
</dbReference>
<keyword evidence="1" id="KW-1133">Transmembrane helix</keyword>
<organism evidence="2 3">
    <name type="scientific">Cutibacterium acnes</name>
    <name type="common">Propionibacterium acnes</name>
    <dbReference type="NCBI Taxonomy" id="1747"/>
    <lineage>
        <taxon>Bacteria</taxon>
        <taxon>Bacillati</taxon>
        <taxon>Actinomycetota</taxon>
        <taxon>Actinomycetes</taxon>
        <taxon>Propionibacteriales</taxon>
        <taxon>Propionibacteriaceae</taxon>
        <taxon>Cutibacterium</taxon>
    </lineage>
</organism>
<feature type="transmembrane region" description="Helical" evidence="1">
    <location>
        <begin position="68"/>
        <end position="90"/>
    </location>
</feature>